<dbReference type="EMBL" id="MNCJ02000317">
    <property type="protein sequence ID" value="KAF5820147.1"/>
    <property type="molecule type" value="Genomic_DNA"/>
</dbReference>
<evidence type="ECO:0000313" key="1">
    <source>
        <dbReference type="EMBL" id="KAF5820147.1"/>
    </source>
</evidence>
<protein>
    <submittedName>
        <fullName evidence="1">Uncharacterized protein</fullName>
    </submittedName>
</protein>
<sequence>MLFGFGSVQFGSTRQPVKMARLAPLILLNFNIHTCIESSSFSPEAFPLPELDESAAPVNFSAFAFSASFLVALALALADVDKTAVGSFTAEAAVGTVVGRGYSNNDGLACDKNSNFGTFKS</sequence>
<keyword evidence="2" id="KW-1185">Reference proteome</keyword>
<reference evidence="1" key="2">
    <citation type="submission" date="2020-06" db="EMBL/GenBank/DDBJ databases">
        <title>Helianthus annuus Genome sequencing and assembly Release 2.</title>
        <authorList>
            <person name="Gouzy J."/>
            <person name="Langlade N."/>
            <person name="Munos S."/>
        </authorList>
    </citation>
    <scope>NUCLEOTIDE SEQUENCE</scope>
    <source>
        <tissue evidence="1">Leaves</tissue>
    </source>
</reference>
<proteinExistence type="predicted"/>
<accession>A0A9K3P0H6</accession>
<dbReference type="Gramene" id="mRNA:HanXRQr2_Chr02g0085511">
    <property type="protein sequence ID" value="CDS:HanXRQr2_Chr02g0085511.1"/>
    <property type="gene ID" value="HanXRQr2_Chr02g0085511"/>
</dbReference>
<reference evidence="1" key="1">
    <citation type="journal article" date="2017" name="Nature">
        <title>The sunflower genome provides insights into oil metabolism, flowering and Asterid evolution.</title>
        <authorList>
            <person name="Badouin H."/>
            <person name="Gouzy J."/>
            <person name="Grassa C.J."/>
            <person name="Murat F."/>
            <person name="Staton S.E."/>
            <person name="Cottret L."/>
            <person name="Lelandais-Briere C."/>
            <person name="Owens G.L."/>
            <person name="Carrere S."/>
            <person name="Mayjonade B."/>
            <person name="Legrand L."/>
            <person name="Gill N."/>
            <person name="Kane N.C."/>
            <person name="Bowers J.E."/>
            <person name="Hubner S."/>
            <person name="Bellec A."/>
            <person name="Berard A."/>
            <person name="Berges H."/>
            <person name="Blanchet N."/>
            <person name="Boniface M.C."/>
            <person name="Brunel D."/>
            <person name="Catrice O."/>
            <person name="Chaidir N."/>
            <person name="Claudel C."/>
            <person name="Donnadieu C."/>
            <person name="Faraut T."/>
            <person name="Fievet G."/>
            <person name="Helmstetter N."/>
            <person name="King M."/>
            <person name="Knapp S.J."/>
            <person name="Lai Z."/>
            <person name="Le Paslier M.C."/>
            <person name="Lippi Y."/>
            <person name="Lorenzon L."/>
            <person name="Mandel J.R."/>
            <person name="Marage G."/>
            <person name="Marchand G."/>
            <person name="Marquand E."/>
            <person name="Bret-Mestries E."/>
            <person name="Morien E."/>
            <person name="Nambeesan S."/>
            <person name="Nguyen T."/>
            <person name="Pegot-Espagnet P."/>
            <person name="Pouilly N."/>
            <person name="Raftis F."/>
            <person name="Sallet E."/>
            <person name="Schiex T."/>
            <person name="Thomas J."/>
            <person name="Vandecasteele C."/>
            <person name="Vares D."/>
            <person name="Vear F."/>
            <person name="Vautrin S."/>
            <person name="Crespi M."/>
            <person name="Mangin B."/>
            <person name="Burke J.M."/>
            <person name="Salse J."/>
            <person name="Munos S."/>
            <person name="Vincourt P."/>
            <person name="Rieseberg L.H."/>
            <person name="Langlade N.B."/>
        </authorList>
    </citation>
    <scope>NUCLEOTIDE SEQUENCE</scope>
    <source>
        <tissue evidence="1">Leaves</tissue>
    </source>
</reference>
<gene>
    <name evidence="1" type="ORF">HanXRQr2_Chr02g0085511</name>
</gene>
<dbReference type="AlphaFoldDB" id="A0A9K3P0H6"/>
<dbReference type="Proteomes" id="UP000215914">
    <property type="component" value="Unassembled WGS sequence"/>
</dbReference>
<comment type="caution">
    <text evidence="1">The sequence shown here is derived from an EMBL/GenBank/DDBJ whole genome shotgun (WGS) entry which is preliminary data.</text>
</comment>
<evidence type="ECO:0000313" key="2">
    <source>
        <dbReference type="Proteomes" id="UP000215914"/>
    </source>
</evidence>
<name>A0A9K3P0H6_HELAN</name>
<organism evidence="1 2">
    <name type="scientific">Helianthus annuus</name>
    <name type="common">Common sunflower</name>
    <dbReference type="NCBI Taxonomy" id="4232"/>
    <lineage>
        <taxon>Eukaryota</taxon>
        <taxon>Viridiplantae</taxon>
        <taxon>Streptophyta</taxon>
        <taxon>Embryophyta</taxon>
        <taxon>Tracheophyta</taxon>
        <taxon>Spermatophyta</taxon>
        <taxon>Magnoliopsida</taxon>
        <taxon>eudicotyledons</taxon>
        <taxon>Gunneridae</taxon>
        <taxon>Pentapetalae</taxon>
        <taxon>asterids</taxon>
        <taxon>campanulids</taxon>
        <taxon>Asterales</taxon>
        <taxon>Asteraceae</taxon>
        <taxon>Asteroideae</taxon>
        <taxon>Heliantheae alliance</taxon>
        <taxon>Heliantheae</taxon>
        <taxon>Helianthus</taxon>
    </lineage>
</organism>